<dbReference type="EMBL" id="JACHXK010000002">
    <property type="protein sequence ID" value="MBB3109121.1"/>
    <property type="molecule type" value="Genomic_DNA"/>
</dbReference>
<name>A0A7W5FLF6_9BACL</name>
<reference evidence="1 2" key="1">
    <citation type="submission" date="2020-08" db="EMBL/GenBank/DDBJ databases">
        <title>Genomic Encyclopedia of Type Strains, Phase III (KMG-III): the genomes of soil and plant-associated and newly described type strains.</title>
        <authorList>
            <person name="Whitman W."/>
        </authorList>
    </citation>
    <scope>NUCLEOTIDE SEQUENCE [LARGE SCALE GENOMIC DNA]</scope>
    <source>
        <strain evidence="1 2">CECT 5862</strain>
    </source>
</reference>
<organism evidence="1 2">
    <name type="scientific">Paenibacillus phyllosphaerae</name>
    <dbReference type="NCBI Taxonomy" id="274593"/>
    <lineage>
        <taxon>Bacteria</taxon>
        <taxon>Bacillati</taxon>
        <taxon>Bacillota</taxon>
        <taxon>Bacilli</taxon>
        <taxon>Bacillales</taxon>
        <taxon>Paenibacillaceae</taxon>
        <taxon>Paenibacillus</taxon>
    </lineage>
</organism>
<dbReference type="Proteomes" id="UP000570361">
    <property type="component" value="Unassembled WGS sequence"/>
</dbReference>
<dbReference type="RefSeq" id="WP_183597908.1">
    <property type="nucleotide sequence ID" value="NZ_JACHXK010000002.1"/>
</dbReference>
<protein>
    <submittedName>
        <fullName evidence="1">Excisionase family DNA binding protein</fullName>
    </submittedName>
</protein>
<evidence type="ECO:0000313" key="2">
    <source>
        <dbReference type="Proteomes" id="UP000570361"/>
    </source>
</evidence>
<gene>
    <name evidence="1" type="ORF">FHS18_001173</name>
</gene>
<sequence>MSVKLLEFTKLQIDIGYEEKNTMLIEQQTEFIFNKIMKALIFSFSDKIVGIQMDIHSFNLPTTFLFTDKHKKNLMKWLYRLAEIDKSTSDLEFGKIKIDYENWYYELGGEMMEYVYVEDYLLTPTEAAHILGISKVTLNKYIKQGMECLDNGKHRKIPKFAVEIFLNDPVYTIKMQILAQDKKKGKQTPQERAIEIAAEIMELRTKYEWKTFEEAFAGYDGDEMDDPTDYYRWQGLELELSDIMKLSGGERFNE</sequence>
<proteinExistence type="predicted"/>
<evidence type="ECO:0000313" key="1">
    <source>
        <dbReference type="EMBL" id="MBB3109121.1"/>
    </source>
</evidence>
<accession>A0A7W5FLF6</accession>
<dbReference type="AlphaFoldDB" id="A0A7W5FLF6"/>
<keyword evidence="2" id="KW-1185">Reference proteome</keyword>
<comment type="caution">
    <text evidence="1">The sequence shown here is derived from an EMBL/GenBank/DDBJ whole genome shotgun (WGS) entry which is preliminary data.</text>
</comment>